<feature type="transmembrane region" description="Helical" evidence="1">
    <location>
        <begin position="102"/>
        <end position="120"/>
    </location>
</feature>
<dbReference type="InterPro" id="IPR050327">
    <property type="entry name" value="Proton-linked_MCT"/>
</dbReference>
<feature type="transmembrane region" description="Helical" evidence="1">
    <location>
        <begin position="613"/>
        <end position="637"/>
    </location>
</feature>
<proteinExistence type="predicted"/>
<keyword evidence="1" id="KW-0812">Transmembrane</keyword>
<feature type="transmembrane region" description="Helical" evidence="1">
    <location>
        <begin position="205"/>
        <end position="223"/>
    </location>
</feature>
<dbReference type="OrthoDB" id="7879471at2759"/>
<keyword evidence="1" id="KW-0472">Membrane</keyword>
<sequence>MVEKSKNGSNVYDIICYYKDDNNENQDHGTVHEVIDNIEQGNNNNNNVEIAKVSSKKNIVESLKWKLFGCFLMNVLLSSPIYGFITIYLLHKDKLDGSIALIWIPIIFNAVYLLVTPWLFNTLIPSTTHANSNAMRLTNRNVIIVFTLIMSAAISLSGFTFSYLNANFFLICLLYGVIGGMSSCVILGKMFVIINGILRNERLHLINFIYSFGTGLTQFVFPFVTHYVMLWFCHNCTILIIGALITHIIPIVLILIPNDEYDGISMKLESNNLVDMRKKFPNELRKIEESRYSDISSASYDFYPEMIKYPSDVLDMDNIQWKNPSNFNDTSSSSKNDKDDHFLEILDSNRVMNSDGVEILETITEEENVDEETKFPGDIIIDEMKQDSRNPIDLIYEEVNKKHEENQRQNENYKYIVLKRFVSHKYENAFTVFYRQVINPLSRSLKIFQFYPAVILKSIDIFSYLLFVTFILPNQAMSQYQFVERENVIYLITLMGLCWIIYSIAVLKFHKSLKQNFIHYFHLVGLLAKFFGYLFTNQRYSFNGFIFGIILISMGHANSFHLQETVIRNCFHPRKWYYIRGPIYSFSGFLILVYCIIFHILHAYLSFVTFTNIFVLFNLCAILIWLLTNYEMVVYVCSKY</sequence>
<gene>
    <name evidence="2" type="ORF">CHIRRI_LOCUS6037</name>
</gene>
<dbReference type="PANTHER" id="PTHR11360:SF284">
    <property type="entry name" value="EG:103B4.3 PROTEIN-RELATED"/>
    <property type="match status" value="1"/>
</dbReference>
<organism evidence="2 3">
    <name type="scientific">Chironomus riparius</name>
    <dbReference type="NCBI Taxonomy" id="315576"/>
    <lineage>
        <taxon>Eukaryota</taxon>
        <taxon>Metazoa</taxon>
        <taxon>Ecdysozoa</taxon>
        <taxon>Arthropoda</taxon>
        <taxon>Hexapoda</taxon>
        <taxon>Insecta</taxon>
        <taxon>Pterygota</taxon>
        <taxon>Neoptera</taxon>
        <taxon>Endopterygota</taxon>
        <taxon>Diptera</taxon>
        <taxon>Nematocera</taxon>
        <taxon>Chironomoidea</taxon>
        <taxon>Chironomidae</taxon>
        <taxon>Chironominae</taxon>
        <taxon>Chironomus</taxon>
    </lineage>
</organism>
<evidence type="ECO:0008006" key="4">
    <source>
        <dbReference type="Google" id="ProtNLM"/>
    </source>
</evidence>
<dbReference type="SUPFAM" id="SSF103473">
    <property type="entry name" value="MFS general substrate transporter"/>
    <property type="match status" value="1"/>
</dbReference>
<feature type="transmembrane region" description="Helical" evidence="1">
    <location>
        <begin position="542"/>
        <end position="562"/>
    </location>
</feature>
<keyword evidence="1" id="KW-1133">Transmembrane helix</keyword>
<dbReference type="InterPro" id="IPR036259">
    <property type="entry name" value="MFS_trans_sf"/>
</dbReference>
<dbReference type="GO" id="GO:0008028">
    <property type="term" value="F:monocarboxylic acid transmembrane transporter activity"/>
    <property type="evidence" value="ECO:0007669"/>
    <property type="project" value="TreeGrafter"/>
</dbReference>
<feature type="transmembrane region" description="Helical" evidence="1">
    <location>
        <begin position="141"/>
        <end position="162"/>
    </location>
</feature>
<name>A0A9N9RTV2_9DIPT</name>
<feature type="transmembrane region" description="Helical" evidence="1">
    <location>
        <begin position="450"/>
        <end position="472"/>
    </location>
</feature>
<dbReference type="AlphaFoldDB" id="A0A9N9RTV2"/>
<feature type="transmembrane region" description="Helical" evidence="1">
    <location>
        <begin position="583"/>
        <end position="607"/>
    </location>
</feature>
<accession>A0A9N9RTV2</accession>
<reference evidence="2" key="1">
    <citation type="submission" date="2022-01" db="EMBL/GenBank/DDBJ databases">
        <authorList>
            <person name="King R."/>
        </authorList>
    </citation>
    <scope>NUCLEOTIDE SEQUENCE</scope>
</reference>
<dbReference type="Proteomes" id="UP001153620">
    <property type="component" value="Chromosome 2"/>
</dbReference>
<feature type="transmembrane region" description="Helical" evidence="1">
    <location>
        <begin position="229"/>
        <end position="256"/>
    </location>
</feature>
<dbReference type="PANTHER" id="PTHR11360">
    <property type="entry name" value="MONOCARBOXYLATE TRANSPORTER"/>
    <property type="match status" value="1"/>
</dbReference>
<evidence type="ECO:0000313" key="2">
    <source>
        <dbReference type="EMBL" id="CAG9803136.1"/>
    </source>
</evidence>
<evidence type="ECO:0000313" key="3">
    <source>
        <dbReference type="Proteomes" id="UP001153620"/>
    </source>
</evidence>
<protein>
    <recommendedName>
        <fullName evidence="4">Monocarboxylate transporter</fullName>
    </recommendedName>
</protein>
<evidence type="ECO:0000256" key="1">
    <source>
        <dbReference type="SAM" id="Phobius"/>
    </source>
</evidence>
<dbReference type="EMBL" id="OU895878">
    <property type="protein sequence ID" value="CAG9803136.1"/>
    <property type="molecule type" value="Genomic_DNA"/>
</dbReference>
<feature type="transmembrane region" description="Helical" evidence="1">
    <location>
        <begin position="168"/>
        <end position="193"/>
    </location>
</feature>
<feature type="transmembrane region" description="Helical" evidence="1">
    <location>
        <begin position="487"/>
        <end position="505"/>
    </location>
</feature>
<feature type="transmembrane region" description="Helical" evidence="1">
    <location>
        <begin position="67"/>
        <end position="90"/>
    </location>
</feature>
<keyword evidence="3" id="KW-1185">Reference proteome</keyword>
<feature type="transmembrane region" description="Helical" evidence="1">
    <location>
        <begin position="517"/>
        <end position="536"/>
    </location>
</feature>
<reference evidence="2" key="2">
    <citation type="submission" date="2022-10" db="EMBL/GenBank/DDBJ databases">
        <authorList>
            <consortium name="ENA_rothamsted_submissions"/>
            <consortium name="culmorum"/>
            <person name="King R."/>
        </authorList>
    </citation>
    <scope>NUCLEOTIDE SEQUENCE</scope>
</reference>